<reference evidence="2 3" key="1">
    <citation type="submission" date="2021-01" db="EMBL/GenBank/DDBJ databases">
        <title>Evidence that Capnocytophaga endodontalis is a later homotypic synonym for Capnocytophaga genospecies AHN8471, and request for opinion on proposed recognition of strain AHN8471 as type strain of the species.</title>
        <authorList>
            <person name="Nicholson A.C."/>
            <person name="Hopper C.L."/>
            <person name="Gulvik C.A."/>
            <person name="Mcquiston J.R."/>
            <person name="Lau E.F."/>
        </authorList>
    </citation>
    <scope>NUCLEOTIDE SEQUENCE [LARGE SCALE GENOMIC DNA]</scope>
    <source>
        <strain evidence="2 3">AHN9576</strain>
    </source>
</reference>
<evidence type="ECO:0000313" key="2">
    <source>
        <dbReference type="EMBL" id="MBM0650960.1"/>
    </source>
</evidence>
<sequence length="199" mass="22602">MVKKIFLLTFMAIGMTACSKSDDTPTNTNNGDNNKLLGTWVGTAEVIAEKPAQQSKVSELFKKSYGALLGSPESNYQTYTVKVVFNEKRLNITNKEGQYSFQDIAYSTLGNKIVNEENKLPLATYSIENNRLLAENTDFFYLVTDTNLDNLENEKAEAYLKEFSQLDTTAPGYAEKLIELQLKYGLAYKYKYKYNLVRQ</sequence>
<feature type="chain" id="PRO_5046502437" description="Lipoprotein" evidence="1">
    <location>
        <begin position="20"/>
        <end position="199"/>
    </location>
</feature>
<protein>
    <recommendedName>
        <fullName evidence="4">Lipoprotein</fullName>
    </recommendedName>
</protein>
<keyword evidence="3" id="KW-1185">Reference proteome</keyword>
<dbReference type="EMBL" id="JAEUAH010000013">
    <property type="protein sequence ID" value="MBM0650960.1"/>
    <property type="molecule type" value="Genomic_DNA"/>
</dbReference>
<feature type="signal peptide" evidence="1">
    <location>
        <begin position="1"/>
        <end position="19"/>
    </location>
</feature>
<comment type="caution">
    <text evidence="2">The sequence shown here is derived from an EMBL/GenBank/DDBJ whole genome shotgun (WGS) entry which is preliminary data.</text>
</comment>
<organism evidence="2 3">
    <name type="scientific">Capnocytophaga genosp. AHN8471</name>
    <dbReference type="NCBI Taxonomy" id="327574"/>
    <lineage>
        <taxon>Bacteria</taxon>
        <taxon>Pseudomonadati</taxon>
        <taxon>Bacteroidota</taxon>
        <taxon>Flavobacteriia</taxon>
        <taxon>Flavobacteriales</taxon>
        <taxon>Flavobacteriaceae</taxon>
        <taxon>Capnocytophaga</taxon>
    </lineage>
</organism>
<proteinExistence type="predicted"/>
<dbReference type="Proteomes" id="UP000603506">
    <property type="component" value="Unassembled WGS sequence"/>
</dbReference>
<accession>A0ABS1YY87</accession>
<evidence type="ECO:0000313" key="3">
    <source>
        <dbReference type="Proteomes" id="UP000603506"/>
    </source>
</evidence>
<dbReference type="PROSITE" id="PS51257">
    <property type="entry name" value="PROKAR_LIPOPROTEIN"/>
    <property type="match status" value="1"/>
</dbReference>
<evidence type="ECO:0008006" key="4">
    <source>
        <dbReference type="Google" id="ProtNLM"/>
    </source>
</evidence>
<gene>
    <name evidence="2" type="ORF">JNB19_09390</name>
</gene>
<evidence type="ECO:0000256" key="1">
    <source>
        <dbReference type="SAM" id="SignalP"/>
    </source>
</evidence>
<name>A0ABS1YY87_9FLAO</name>
<keyword evidence="1" id="KW-0732">Signal</keyword>
<dbReference type="RefSeq" id="WP_203081528.1">
    <property type="nucleotide sequence ID" value="NZ_JAESPH010000004.1"/>
</dbReference>